<dbReference type="EMBL" id="JAINUG010000131">
    <property type="protein sequence ID" value="KAJ8393995.1"/>
    <property type="molecule type" value="Genomic_DNA"/>
</dbReference>
<evidence type="ECO:0000313" key="1">
    <source>
        <dbReference type="EMBL" id="KAJ8393995.1"/>
    </source>
</evidence>
<reference evidence="1" key="1">
    <citation type="journal article" date="2023" name="Science">
        <title>Genome structures resolve the early diversification of teleost fishes.</title>
        <authorList>
            <person name="Parey E."/>
            <person name="Louis A."/>
            <person name="Montfort J."/>
            <person name="Bouchez O."/>
            <person name="Roques C."/>
            <person name="Iampietro C."/>
            <person name="Lluch J."/>
            <person name="Castinel A."/>
            <person name="Donnadieu C."/>
            <person name="Desvignes T."/>
            <person name="Floi Bucao C."/>
            <person name="Jouanno E."/>
            <person name="Wen M."/>
            <person name="Mejri S."/>
            <person name="Dirks R."/>
            <person name="Jansen H."/>
            <person name="Henkel C."/>
            <person name="Chen W.J."/>
            <person name="Zahm M."/>
            <person name="Cabau C."/>
            <person name="Klopp C."/>
            <person name="Thompson A.W."/>
            <person name="Robinson-Rechavi M."/>
            <person name="Braasch I."/>
            <person name="Lecointre G."/>
            <person name="Bobe J."/>
            <person name="Postlethwait J.H."/>
            <person name="Berthelot C."/>
            <person name="Roest Crollius H."/>
            <person name="Guiguen Y."/>
        </authorList>
    </citation>
    <scope>NUCLEOTIDE SEQUENCE</scope>
    <source>
        <strain evidence="1">NC1722</strain>
    </source>
</reference>
<sequence length="84" mass="9494">MVSTILSEPRFSPYFPAIRRLGGVEGSIWDQNSLTRSEQLGRAPLSPSAVRQVPHVLRQRERDLSQAFCQESQGSHSEFRTLPL</sequence>
<organism evidence="1 2">
    <name type="scientific">Aldrovandia affinis</name>
    <dbReference type="NCBI Taxonomy" id="143900"/>
    <lineage>
        <taxon>Eukaryota</taxon>
        <taxon>Metazoa</taxon>
        <taxon>Chordata</taxon>
        <taxon>Craniata</taxon>
        <taxon>Vertebrata</taxon>
        <taxon>Euteleostomi</taxon>
        <taxon>Actinopterygii</taxon>
        <taxon>Neopterygii</taxon>
        <taxon>Teleostei</taxon>
        <taxon>Notacanthiformes</taxon>
        <taxon>Halosauridae</taxon>
        <taxon>Aldrovandia</taxon>
    </lineage>
</organism>
<comment type="caution">
    <text evidence="1">The sequence shown here is derived from an EMBL/GenBank/DDBJ whole genome shotgun (WGS) entry which is preliminary data.</text>
</comment>
<gene>
    <name evidence="1" type="ORF">AAFF_G00055280</name>
</gene>
<dbReference type="AlphaFoldDB" id="A0AAD7S162"/>
<dbReference type="Proteomes" id="UP001221898">
    <property type="component" value="Unassembled WGS sequence"/>
</dbReference>
<protein>
    <submittedName>
        <fullName evidence="1">Uncharacterized protein</fullName>
    </submittedName>
</protein>
<proteinExistence type="predicted"/>
<keyword evidence="2" id="KW-1185">Reference proteome</keyword>
<accession>A0AAD7S162</accession>
<evidence type="ECO:0000313" key="2">
    <source>
        <dbReference type="Proteomes" id="UP001221898"/>
    </source>
</evidence>
<name>A0AAD7S162_9TELE</name>